<dbReference type="InterPro" id="IPR036291">
    <property type="entry name" value="NAD(P)-bd_dom_sf"/>
</dbReference>
<organism evidence="2">
    <name type="scientific">Pelagomonas calceolata</name>
    <dbReference type="NCBI Taxonomy" id="35677"/>
    <lineage>
        <taxon>Eukaryota</taxon>
        <taxon>Sar</taxon>
        <taxon>Stramenopiles</taxon>
        <taxon>Ochrophyta</taxon>
        <taxon>Pelagophyceae</taxon>
        <taxon>Pelagomonadales</taxon>
        <taxon>Pelagomonadaceae</taxon>
        <taxon>Pelagomonas</taxon>
    </lineage>
</organism>
<dbReference type="PANTHER" id="PTHR44656:SF7">
    <property type="entry name" value="DEHYDROGENASE_REDUCTASE SDR FAMILY MEMBER 12"/>
    <property type="match status" value="1"/>
</dbReference>
<dbReference type="InterPro" id="IPR057326">
    <property type="entry name" value="KR_dom"/>
</dbReference>
<dbReference type="EMBL" id="CAKKNE010000005">
    <property type="protein sequence ID" value="CAH0376953.1"/>
    <property type="molecule type" value="Genomic_DNA"/>
</dbReference>
<evidence type="ECO:0000313" key="2">
    <source>
        <dbReference type="EMBL" id="CAE0702921.1"/>
    </source>
</evidence>
<dbReference type="PANTHER" id="PTHR44656">
    <property type="entry name" value="DEHYDROGENASE/REDUCTASE SDR FAMILY MEMBER 12"/>
    <property type="match status" value="1"/>
</dbReference>
<dbReference type="AlphaFoldDB" id="A0A7S4EBX9"/>
<dbReference type="PRINTS" id="PR00081">
    <property type="entry name" value="GDHRDH"/>
</dbReference>
<reference evidence="2" key="1">
    <citation type="submission" date="2021-01" db="EMBL/GenBank/DDBJ databases">
        <authorList>
            <person name="Corre E."/>
            <person name="Pelletier E."/>
            <person name="Niang G."/>
            <person name="Scheremetjew M."/>
            <person name="Finn R."/>
            <person name="Kale V."/>
            <person name="Holt S."/>
            <person name="Cochrane G."/>
            <person name="Meng A."/>
            <person name="Brown T."/>
            <person name="Cohen L."/>
        </authorList>
    </citation>
    <scope>NUCLEOTIDE SEQUENCE</scope>
    <source>
        <strain evidence="2">CCMP1756</strain>
    </source>
</reference>
<evidence type="ECO:0000313" key="3">
    <source>
        <dbReference type="EMBL" id="CAH0376953.1"/>
    </source>
</evidence>
<proteinExistence type="predicted"/>
<dbReference type="Pfam" id="PF00106">
    <property type="entry name" value="adh_short"/>
    <property type="match status" value="1"/>
</dbReference>
<evidence type="ECO:0000259" key="1">
    <source>
        <dbReference type="SMART" id="SM00822"/>
    </source>
</evidence>
<dbReference type="SMART" id="SM00822">
    <property type="entry name" value="PKS_KR"/>
    <property type="match status" value="1"/>
</dbReference>
<protein>
    <recommendedName>
        <fullName evidence="1">Ketoreductase domain-containing protein</fullName>
    </recommendedName>
</protein>
<keyword evidence="4" id="KW-1185">Reference proteome</keyword>
<evidence type="ECO:0000313" key="4">
    <source>
        <dbReference type="Proteomes" id="UP000789595"/>
    </source>
</evidence>
<gene>
    <name evidence="2" type="ORF">PCAL00307_LOCUS18368</name>
    <name evidence="3" type="ORF">PECAL_5P15440</name>
</gene>
<dbReference type="OrthoDB" id="417891at2759"/>
<name>A0A7S4EBX9_9STRA</name>
<dbReference type="EMBL" id="HBIW01021302">
    <property type="protein sequence ID" value="CAE0702921.1"/>
    <property type="molecule type" value="Transcribed_RNA"/>
</dbReference>
<accession>A0A7S4EBX9</accession>
<reference evidence="3" key="2">
    <citation type="submission" date="2021-11" db="EMBL/GenBank/DDBJ databases">
        <authorList>
            <consortium name="Genoscope - CEA"/>
            <person name="William W."/>
        </authorList>
    </citation>
    <scope>NUCLEOTIDE SEQUENCE</scope>
</reference>
<dbReference type="Proteomes" id="UP000789595">
    <property type="component" value="Unassembled WGS sequence"/>
</dbReference>
<dbReference type="InterPro" id="IPR052992">
    <property type="entry name" value="SDR_member_12"/>
</dbReference>
<feature type="domain" description="Ketoreductase" evidence="1">
    <location>
        <begin position="46"/>
        <end position="281"/>
    </location>
</feature>
<dbReference type="InterPro" id="IPR002347">
    <property type="entry name" value="SDR_fam"/>
</dbReference>
<dbReference type="SUPFAM" id="SSF51735">
    <property type="entry name" value="NAD(P)-binding Rossmann-fold domains"/>
    <property type="match status" value="1"/>
</dbReference>
<dbReference type="Gene3D" id="3.40.50.720">
    <property type="entry name" value="NAD(P)-binding Rossmann-like Domain"/>
    <property type="match status" value="1"/>
</dbReference>
<sequence length="339" mass="36618">MGMLTQFITSTQFYLFGRSRFTQTGWQKAAKKYVQGELEECKLQGKCYAVTGANSGIGRETAGFLASRGARVLMLCRSKERAEKAKNEMKPDNGGSLEVIVADVSLVSSVKAAAEQVRATTSKLDGLVCCAGVLLNEKTMTSEGVEATFASHLAFGSCLLTKELLPLLRATPGSRVVYTSSGGMYNSKFPGVDNCVDPQKYDGQFAYVYAKRGQVLLAERLAAQEPRVAFVSSHPGWTRTAAVEAAYGSSAKYLEPMRTAWQGAEGQCWLCIVDRDRLENGGFYLDRAPQRKHLAGPFFTGGSATKNSLEEAEQMVRDLDALALKAGGAARAEGVVLEK</sequence>